<dbReference type="EMBL" id="AE000511">
    <property type="protein sequence ID" value="AAD07439.1"/>
    <property type="molecule type" value="Genomic_DNA"/>
</dbReference>
<dbReference type="KEGG" id="hpy:HP_0359"/>
<evidence type="ECO:0000256" key="1">
    <source>
        <dbReference type="SAM" id="MobiDB-lite"/>
    </source>
</evidence>
<accession>O25126</accession>
<feature type="compositionally biased region" description="Polar residues" evidence="1">
    <location>
        <begin position="12"/>
        <end position="21"/>
    </location>
</feature>
<dbReference type="AlphaFoldDB" id="O25126"/>
<dbReference type="Proteomes" id="UP000000429">
    <property type="component" value="Chromosome"/>
</dbReference>
<sequence>MVENSGIEPLTSCVQSRRSPS</sequence>
<gene>
    <name evidence="2" type="ordered locus">HP_0359</name>
</gene>
<evidence type="ECO:0000313" key="3">
    <source>
        <dbReference type="Proteomes" id="UP000000429"/>
    </source>
</evidence>
<dbReference type="IntAct" id="O25126">
    <property type="interactions" value="1"/>
</dbReference>
<name>O25126_HELPY</name>
<proteinExistence type="predicted"/>
<protein>
    <submittedName>
        <fullName evidence="2">Uncharacterized protein</fullName>
    </submittedName>
</protein>
<organism evidence="2 3">
    <name type="scientific">Helicobacter pylori (strain ATCC 700392 / 26695)</name>
    <name type="common">Campylobacter pylori</name>
    <dbReference type="NCBI Taxonomy" id="85962"/>
    <lineage>
        <taxon>Bacteria</taxon>
        <taxon>Pseudomonadati</taxon>
        <taxon>Campylobacterota</taxon>
        <taxon>Epsilonproteobacteria</taxon>
        <taxon>Campylobacterales</taxon>
        <taxon>Helicobacteraceae</taxon>
        <taxon>Helicobacter</taxon>
    </lineage>
</organism>
<dbReference type="EnsemblBacteria" id="AAD07439">
    <property type="protein sequence ID" value="AAD07439"/>
    <property type="gene ID" value="HP_0359"/>
</dbReference>
<feature type="region of interest" description="Disordered" evidence="1">
    <location>
        <begin position="1"/>
        <end position="21"/>
    </location>
</feature>
<dbReference type="InParanoid" id="O25126"/>
<evidence type="ECO:0000313" key="2">
    <source>
        <dbReference type="EMBL" id="AAD07439.1"/>
    </source>
</evidence>
<keyword evidence="3" id="KW-1185">Reference proteome</keyword>
<dbReference type="PIR" id="G64564">
    <property type="entry name" value="G64564"/>
</dbReference>
<reference evidence="2 3" key="1">
    <citation type="journal article" date="1997" name="Nature">
        <title>The complete genome sequence of the gastric pathogen Helicobacter pylori.</title>
        <authorList>
            <person name="Tomb J.-F."/>
            <person name="White O."/>
            <person name="Kerlavage A.R."/>
            <person name="Clayton R.A."/>
            <person name="Sutton G.G."/>
            <person name="Fleischmann R.D."/>
            <person name="Ketchum K.A."/>
            <person name="Klenk H.P."/>
            <person name="Gill S."/>
            <person name="Dougherty B.A."/>
            <person name="Nelson K."/>
            <person name="Quackenbush J."/>
            <person name="Zhou L."/>
            <person name="Kirkness E.F."/>
            <person name="Peterson S."/>
            <person name="Loftus B."/>
            <person name="Richardson D."/>
            <person name="Dodson R."/>
            <person name="Khalak H.G."/>
            <person name="Glodek A."/>
            <person name="McKenney K."/>
            <person name="Fitzegerald L.M."/>
            <person name="Lee N."/>
            <person name="Adams M.D."/>
            <person name="Hickey E.K."/>
            <person name="Berg D.E."/>
            <person name="Gocayne J.D."/>
            <person name="Utterback T.R."/>
            <person name="Peterson J.D."/>
            <person name="Kelley J.M."/>
            <person name="Karp P.D."/>
            <person name="Smith H.O."/>
            <person name="Fraser C.M."/>
            <person name="Venter J.C."/>
        </authorList>
    </citation>
    <scope>NUCLEOTIDE SEQUENCE [LARGE SCALE GENOMIC DNA]</scope>
    <source>
        <strain evidence="3">ATCC 700392 / 26695</strain>
    </source>
</reference>